<accession>A0A2J6PQI2</accession>
<evidence type="ECO:0000256" key="1">
    <source>
        <dbReference type="SAM" id="MobiDB-lite"/>
    </source>
</evidence>
<gene>
    <name evidence="2" type="ORF">NA56DRAFT_319398</name>
</gene>
<reference evidence="2 3" key="1">
    <citation type="submission" date="2016-05" db="EMBL/GenBank/DDBJ databases">
        <title>A degradative enzymes factory behind the ericoid mycorrhizal symbiosis.</title>
        <authorList>
            <consortium name="DOE Joint Genome Institute"/>
            <person name="Martino E."/>
            <person name="Morin E."/>
            <person name="Grelet G."/>
            <person name="Kuo A."/>
            <person name="Kohler A."/>
            <person name="Daghino S."/>
            <person name="Barry K."/>
            <person name="Choi C."/>
            <person name="Cichocki N."/>
            <person name="Clum A."/>
            <person name="Copeland A."/>
            <person name="Hainaut M."/>
            <person name="Haridas S."/>
            <person name="Labutti K."/>
            <person name="Lindquist E."/>
            <person name="Lipzen A."/>
            <person name="Khouja H.-R."/>
            <person name="Murat C."/>
            <person name="Ohm R."/>
            <person name="Olson A."/>
            <person name="Spatafora J."/>
            <person name="Veneault-Fourrey C."/>
            <person name="Henrissat B."/>
            <person name="Grigoriev I."/>
            <person name="Martin F."/>
            <person name="Perotto S."/>
        </authorList>
    </citation>
    <scope>NUCLEOTIDE SEQUENCE [LARGE SCALE GENOMIC DNA]</scope>
    <source>
        <strain evidence="2 3">UAMH 7357</strain>
    </source>
</reference>
<proteinExistence type="predicted"/>
<dbReference type="EMBL" id="KZ613507">
    <property type="protein sequence ID" value="PMD16274.1"/>
    <property type="molecule type" value="Genomic_DNA"/>
</dbReference>
<dbReference type="AlphaFoldDB" id="A0A2J6PQI2"/>
<name>A0A2J6PQI2_9HELO</name>
<evidence type="ECO:0000313" key="2">
    <source>
        <dbReference type="EMBL" id="PMD16274.1"/>
    </source>
</evidence>
<feature type="region of interest" description="Disordered" evidence="1">
    <location>
        <begin position="19"/>
        <end position="43"/>
    </location>
</feature>
<protein>
    <submittedName>
        <fullName evidence="2">Uncharacterized protein</fullName>
    </submittedName>
</protein>
<organism evidence="2 3">
    <name type="scientific">Hyaloscypha hepaticicola</name>
    <dbReference type="NCBI Taxonomy" id="2082293"/>
    <lineage>
        <taxon>Eukaryota</taxon>
        <taxon>Fungi</taxon>
        <taxon>Dikarya</taxon>
        <taxon>Ascomycota</taxon>
        <taxon>Pezizomycotina</taxon>
        <taxon>Leotiomycetes</taxon>
        <taxon>Helotiales</taxon>
        <taxon>Hyaloscyphaceae</taxon>
        <taxon>Hyaloscypha</taxon>
    </lineage>
</organism>
<dbReference type="OrthoDB" id="5228748at2759"/>
<feature type="compositionally biased region" description="Low complexity" evidence="1">
    <location>
        <begin position="20"/>
        <end position="37"/>
    </location>
</feature>
<keyword evidence="3" id="KW-1185">Reference proteome</keyword>
<evidence type="ECO:0000313" key="3">
    <source>
        <dbReference type="Proteomes" id="UP000235672"/>
    </source>
</evidence>
<sequence>MLHRFLLRAEEEHYEPIIHSLGSGTTSTPSLEPLSQSAGAALEPYSDSSAPSFSHESYLCSNGHLSKVYIIQRDSNRLSTHEMNEEDYGEGSAVQRAALRHDHTDSSSLDLSESTSVAPIDLQRAYHLRCPTVARFDYMFQGRIGAHSLVSYPLTPAILGTLSTISIGLIVPVIIENSNLAKPSPYAKCGLREPLGSYLFCAYAIQHELRKSLFSQSRTSLPDPWIEIRSLLGKPVFINSDTGVFNENQPASPCVSF</sequence>
<dbReference type="Proteomes" id="UP000235672">
    <property type="component" value="Unassembled WGS sequence"/>
</dbReference>